<evidence type="ECO:0000313" key="4">
    <source>
        <dbReference type="Proteomes" id="UP000078582"/>
    </source>
</evidence>
<keyword evidence="2" id="KW-0472">Membrane</keyword>
<reference evidence="3 4" key="1">
    <citation type="submission" date="2016-03" db="EMBL/GenBank/DDBJ databases">
        <title>Pediococcus and Lactobacillus from brewery environment - whole genome sequencing and assembly.</title>
        <authorList>
            <person name="Behr J."/>
            <person name="Geissler A.J."/>
            <person name="Vogel R.F."/>
        </authorList>
    </citation>
    <scope>NUCLEOTIDE SEQUENCE [LARGE SCALE GENOMIC DNA]</scope>
    <source>
        <strain evidence="3 4">TMW 1.1989</strain>
    </source>
</reference>
<keyword evidence="2" id="KW-0812">Transmembrane</keyword>
<keyword evidence="2" id="KW-1133">Transmembrane helix</keyword>
<dbReference type="KEGG" id="lbt:AYR52_05340"/>
<organism evidence="3 4">
    <name type="scientific">Loigolactobacillus backii</name>
    <dbReference type="NCBI Taxonomy" id="375175"/>
    <lineage>
        <taxon>Bacteria</taxon>
        <taxon>Bacillati</taxon>
        <taxon>Bacillota</taxon>
        <taxon>Bacilli</taxon>
        <taxon>Lactobacillales</taxon>
        <taxon>Lactobacillaceae</taxon>
        <taxon>Loigolactobacillus</taxon>
    </lineage>
</organism>
<keyword evidence="4" id="KW-1185">Reference proteome</keyword>
<evidence type="ECO:0000256" key="1">
    <source>
        <dbReference type="SAM" id="MobiDB-lite"/>
    </source>
</evidence>
<dbReference type="GeneID" id="42982661"/>
<evidence type="ECO:0000256" key="2">
    <source>
        <dbReference type="SAM" id="Phobius"/>
    </source>
</evidence>
<feature type="transmembrane region" description="Helical" evidence="2">
    <location>
        <begin position="52"/>
        <end position="72"/>
    </location>
</feature>
<sequence length="73" mass="8586">MADNKQPQSREAYRRQQTKQDEQPEPSSAPKKSRSKRQPVGDQRVGRLKHRLNWAIIIVLILIILTYLVLFFV</sequence>
<dbReference type="STRING" id="375175.AYR53_10365"/>
<protein>
    <submittedName>
        <fullName evidence="3">Uncharacterized protein</fullName>
    </submittedName>
</protein>
<evidence type="ECO:0000313" key="3">
    <source>
        <dbReference type="EMBL" id="ANK63129.1"/>
    </source>
</evidence>
<proteinExistence type="predicted"/>
<dbReference type="EMBL" id="CP014873">
    <property type="protein sequence ID" value="ANK63129.1"/>
    <property type="molecule type" value="Genomic_DNA"/>
</dbReference>
<dbReference type="RefSeq" id="WP_068224819.1">
    <property type="nucleotide sequence ID" value="NZ_CP014623.1"/>
</dbReference>
<feature type="region of interest" description="Disordered" evidence="1">
    <location>
        <begin position="1"/>
        <end position="43"/>
    </location>
</feature>
<feature type="compositionally biased region" description="Basic and acidic residues" evidence="1">
    <location>
        <begin position="11"/>
        <end position="22"/>
    </location>
</feature>
<dbReference type="AlphaFoldDB" id="A0A192H2U1"/>
<dbReference type="Proteomes" id="UP000078582">
    <property type="component" value="Chromosome"/>
</dbReference>
<name>A0A192H2U1_9LACO</name>
<accession>A0A192H2U1</accession>
<gene>
    <name evidence="3" type="ORF">AYR53_10365</name>
</gene>